<sequence length="132" mass="15745">MHINGVRPFCPVVVRRCHHCFFLDSNYHIYIDSIPRLLCLFYFFVFSVFPLLFPLSFRSLVLLLVSSRHRPWFYSSLHFRCIYFLPHFLTRSSPVHSSGLFLLLVRSFLSHSLQPLYFQPQKINIDTYPSLD</sequence>
<accession>A0A197JUF4</accession>
<organism evidence="2 3">
    <name type="scientific">Linnemannia elongata AG-77</name>
    <dbReference type="NCBI Taxonomy" id="1314771"/>
    <lineage>
        <taxon>Eukaryota</taxon>
        <taxon>Fungi</taxon>
        <taxon>Fungi incertae sedis</taxon>
        <taxon>Mucoromycota</taxon>
        <taxon>Mortierellomycotina</taxon>
        <taxon>Mortierellomycetes</taxon>
        <taxon>Mortierellales</taxon>
        <taxon>Mortierellaceae</taxon>
        <taxon>Linnemannia</taxon>
    </lineage>
</organism>
<evidence type="ECO:0000256" key="1">
    <source>
        <dbReference type="SAM" id="Phobius"/>
    </source>
</evidence>
<dbReference type="AlphaFoldDB" id="A0A197JUF4"/>
<dbReference type="EMBL" id="KV442045">
    <property type="protein sequence ID" value="OAQ28845.1"/>
    <property type="molecule type" value="Genomic_DNA"/>
</dbReference>
<reference evidence="2 3" key="1">
    <citation type="submission" date="2016-05" db="EMBL/GenBank/DDBJ databases">
        <title>Genome sequencing reveals origins of a unique bacterial endosymbiosis in the earliest lineages of terrestrial Fungi.</title>
        <authorList>
            <consortium name="DOE Joint Genome Institute"/>
            <person name="Uehling J."/>
            <person name="Gryganskyi A."/>
            <person name="Hameed K."/>
            <person name="Tschaplinski T."/>
            <person name="Misztal P."/>
            <person name="Wu S."/>
            <person name="Desiro A."/>
            <person name="Vande Pol N."/>
            <person name="Du Z.-Y."/>
            <person name="Zienkiewicz A."/>
            <person name="Zienkiewicz K."/>
            <person name="Morin E."/>
            <person name="Tisserant E."/>
            <person name="Splivallo R."/>
            <person name="Hainaut M."/>
            <person name="Henrissat B."/>
            <person name="Ohm R."/>
            <person name="Kuo A."/>
            <person name="Yan J."/>
            <person name="Lipzen A."/>
            <person name="Nolan M."/>
            <person name="Labutti K."/>
            <person name="Barry K."/>
            <person name="Goldstein A."/>
            <person name="Labbe J."/>
            <person name="Schadt C."/>
            <person name="Tuskan G."/>
            <person name="Grigoriev I."/>
            <person name="Martin F."/>
            <person name="Vilgalys R."/>
            <person name="Bonito G."/>
        </authorList>
    </citation>
    <scope>NUCLEOTIDE SEQUENCE [LARGE SCALE GENOMIC DNA]</scope>
    <source>
        <strain evidence="2 3">AG-77</strain>
    </source>
</reference>
<evidence type="ECO:0000313" key="3">
    <source>
        <dbReference type="Proteomes" id="UP000078512"/>
    </source>
</evidence>
<keyword evidence="1" id="KW-0472">Membrane</keyword>
<proteinExistence type="predicted"/>
<name>A0A197JUF4_9FUNG</name>
<gene>
    <name evidence="2" type="ORF">K457DRAFT_538294</name>
</gene>
<protein>
    <submittedName>
        <fullName evidence="2">Uncharacterized protein</fullName>
    </submittedName>
</protein>
<feature type="transmembrane region" description="Helical" evidence="1">
    <location>
        <begin position="40"/>
        <end position="65"/>
    </location>
</feature>
<keyword evidence="1" id="KW-1133">Transmembrane helix</keyword>
<keyword evidence="1" id="KW-0812">Transmembrane</keyword>
<dbReference type="Proteomes" id="UP000078512">
    <property type="component" value="Unassembled WGS sequence"/>
</dbReference>
<keyword evidence="3" id="KW-1185">Reference proteome</keyword>
<evidence type="ECO:0000313" key="2">
    <source>
        <dbReference type="EMBL" id="OAQ28845.1"/>
    </source>
</evidence>